<dbReference type="InterPro" id="IPR052764">
    <property type="entry name" value="GH20_Enzymes"/>
</dbReference>
<protein>
    <submittedName>
        <fullName evidence="6">Lacto-N-biosidase</fullName>
    </submittedName>
    <submittedName>
        <fullName evidence="5">N-acetyl-beta-hexosaminidase</fullName>
    </submittedName>
</protein>
<evidence type="ECO:0000313" key="5">
    <source>
        <dbReference type="EMBL" id="AYJ38368.1"/>
    </source>
</evidence>
<dbReference type="GO" id="GO:0005975">
    <property type="term" value="P:carbohydrate metabolic process"/>
    <property type="evidence" value="ECO:0007669"/>
    <property type="project" value="InterPro"/>
</dbReference>
<dbReference type="InterPro" id="IPR015883">
    <property type="entry name" value="Glyco_hydro_20_cat"/>
</dbReference>
<keyword evidence="3" id="KW-0732">Signal</keyword>
<keyword evidence="2" id="KW-0378">Hydrolase</keyword>
<evidence type="ECO:0000313" key="7">
    <source>
        <dbReference type="Proteomes" id="UP000236162"/>
    </source>
</evidence>
<feature type="domain" description="Glycoside hydrolase family 20 catalytic" evidence="4">
    <location>
        <begin position="40"/>
        <end position="337"/>
    </location>
</feature>
<evidence type="ECO:0000256" key="3">
    <source>
        <dbReference type="SAM" id="SignalP"/>
    </source>
</evidence>
<dbReference type="RefSeq" id="WP_021731796.1">
    <property type="nucleotide sequence ID" value="NZ_AVAI01000127.1"/>
</dbReference>
<dbReference type="InterPro" id="IPR017853">
    <property type="entry name" value="GH"/>
</dbReference>
<dbReference type="EMBL" id="BDOR01000001">
    <property type="protein sequence ID" value="GBF00501.1"/>
    <property type="molecule type" value="Genomic_DNA"/>
</dbReference>
<dbReference type="PANTHER" id="PTHR43678">
    <property type="entry name" value="PUTATIVE (AFU_ORTHOLOGUE AFUA_2G00640)-RELATED"/>
    <property type="match status" value="1"/>
</dbReference>
<gene>
    <name evidence="6" type="primary">lnbA</name>
    <name evidence="5" type="ORF">LP667_05900</name>
    <name evidence="6" type="ORF">LPPLD21_00001</name>
</gene>
<comment type="similarity">
    <text evidence="1">Belongs to the glycosyl hydrolase 20 family.</text>
</comment>
<organism evidence="5 8">
    <name type="scientific">Lactiplantibacillus paraplantarum</name>
    <dbReference type="NCBI Taxonomy" id="60520"/>
    <lineage>
        <taxon>Bacteria</taxon>
        <taxon>Bacillati</taxon>
        <taxon>Bacillota</taxon>
        <taxon>Bacilli</taxon>
        <taxon>Lactobacillales</taxon>
        <taxon>Lactobacillaceae</taxon>
        <taxon>Lactiplantibacillus</taxon>
    </lineage>
</organism>
<reference evidence="5 8" key="2">
    <citation type="submission" date="2018-10" db="EMBL/GenBank/DDBJ databases">
        <title>Genome seuquencing of Lactobacillus species.</title>
        <authorList>
            <person name="Baek C."/>
            <person name="Yi H."/>
        </authorList>
    </citation>
    <scope>NUCLEOTIDE SEQUENCE [LARGE SCALE GENOMIC DNA]</scope>
    <source>
        <strain evidence="5 8">DSM 10667</strain>
    </source>
</reference>
<keyword evidence="7" id="KW-1185">Reference proteome</keyword>
<evidence type="ECO:0007829" key="9">
    <source>
        <dbReference type="PDB" id="8QCE"/>
    </source>
</evidence>
<dbReference type="SMR" id="A0AAD0TQY4"/>
<reference evidence="9" key="3">
    <citation type="journal article" date="2025" name="Acta Crystallogr. D Struct. Biol.">
        <title>Expansion of the diversity of dispersin scaffolds.</title>
        <authorList>
            <person name="Males A."/>
            <person name="Moroz O.V."/>
            <person name="Blagova E."/>
            <person name="Munch A."/>
            <person name="Hansen G.H."/>
            <person name="Johansen A.H."/>
            <person name="Ostergaard L.H."/>
            <person name="Segura D.R."/>
            <person name="Eddenden A."/>
            <person name="Due A.V."/>
            <person name="Gudmand M."/>
            <person name="Salomon J."/>
            <person name="Sorensen S.R."/>
            <person name="Franco Cairo J.P.L."/>
            <person name="Nitz M."/>
            <person name="Pache R.A."/>
            <person name="Vejborg R.M."/>
            <person name="Bhosale S."/>
            <person name="Vocadlo D.J."/>
            <person name="Davies G.J."/>
            <person name="Wilson K.S."/>
        </authorList>
    </citation>
    <scope>X-RAY CRYSTALLOGRAPHY (1.05 ANGSTROMS) OF 31-361</scope>
</reference>
<feature type="signal peptide" evidence="3">
    <location>
        <begin position="1"/>
        <end position="28"/>
    </location>
</feature>
<accession>A0AAD0TQY4</accession>
<dbReference type="Proteomes" id="UP000277896">
    <property type="component" value="Chromosome"/>
</dbReference>
<proteinExistence type="evidence at protein level"/>
<feature type="chain" id="PRO_5042189030" evidence="3">
    <location>
        <begin position="29"/>
        <end position="361"/>
    </location>
</feature>
<dbReference type="PANTHER" id="PTHR43678:SF1">
    <property type="entry name" value="BETA-N-ACETYLHEXOSAMINIDASE"/>
    <property type="match status" value="1"/>
</dbReference>
<sequence length="361" mass="40267">MKYRHYFTQLLIFISPLILLCFSQPRTATANSSTLNTSQGVMLDLGRHPLDETAIKAVISAAAEQHMQYVELHLSDNEHLCFQSAYLGNAASATVLSATTLEQLVAYANQLNIELVPDVDLPSHAGAILRQLQQTHPDIYNTVKLDDETIDYTKPAAISLATTLYGELDASFNNQSQHDLMLGADEVPGSASAYIELTTFINQVSRFQNQHGFNTSIWNDSLLKNELTRLDSNITINYWSQSGNNTDVAIIADRYANRVSVPDILASGHPIVNCNSYATYYQIKNIGNVNDDDYFINYLNHTFRPNIFNEIDTNGHNQDWTIEDGVTTNGILVSLWGADSEHVTPTAIVNFIKRMTIPRSF</sequence>
<dbReference type="GO" id="GO:0004563">
    <property type="term" value="F:beta-N-acetylhexosaminidase activity"/>
    <property type="evidence" value="ECO:0007669"/>
    <property type="project" value="UniProtKB-ARBA"/>
</dbReference>
<dbReference type="SUPFAM" id="SSF51445">
    <property type="entry name" value="(Trans)glycosidases"/>
    <property type="match status" value="1"/>
</dbReference>
<dbReference type="Proteomes" id="UP000236162">
    <property type="component" value="Unassembled WGS sequence"/>
</dbReference>
<reference evidence="6 7" key="1">
    <citation type="submission" date="2017-04" db="EMBL/GenBank/DDBJ databases">
        <title>In vitro and in silico characterization of Lactobacillus paraplantarum D2-1, a starter culture for soymilk fermentation.</title>
        <authorList>
            <person name="Endo A."/>
            <person name="Sasaki F."/>
            <person name="Maeno S."/>
            <person name="Kanesaki Y."/>
            <person name="Kubota E."/>
            <person name="Torres G.A."/>
            <person name="Tomita S."/>
            <person name="Nakagawa J."/>
        </authorList>
    </citation>
    <scope>NUCLEOTIDE SEQUENCE [LARGE SCALE GENOMIC DNA]</scope>
    <source>
        <strain evidence="6 7">D2-1</strain>
    </source>
</reference>
<dbReference type="Pfam" id="PF00728">
    <property type="entry name" value="Glyco_hydro_20"/>
    <property type="match status" value="1"/>
</dbReference>
<dbReference type="AlphaFoldDB" id="A0AAD0TQY4"/>
<dbReference type="Gene3D" id="3.20.20.80">
    <property type="entry name" value="Glycosidases"/>
    <property type="match status" value="1"/>
</dbReference>
<dbReference type="EMBL" id="CP032744">
    <property type="protein sequence ID" value="AYJ38368.1"/>
    <property type="molecule type" value="Genomic_DNA"/>
</dbReference>
<evidence type="ECO:0000259" key="4">
    <source>
        <dbReference type="Pfam" id="PF00728"/>
    </source>
</evidence>
<dbReference type="PDB" id="8QCE">
    <property type="method" value="X-ray"/>
    <property type="resolution" value="1.05 A"/>
    <property type="chains" value="A/B=31-361"/>
</dbReference>
<evidence type="ECO:0000313" key="8">
    <source>
        <dbReference type="Proteomes" id="UP000277896"/>
    </source>
</evidence>
<evidence type="ECO:0000256" key="2">
    <source>
        <dbReference type="ARBA" id="ARBA00022801"/>
    </source>
</evidence>
<keyword evidence="9" id="KW-0002">3D-structure</keyword>
<evidence type="ECO:0000313" key="6">
    <source>
        <dbReference type="EMBL" id="GBF00501.1"/>
    </source>
</evidence>
<evidence type="ECO:0000256" key="1">
    <source>
        <dbReference type="ARBA" id="ARBA00006285"/>
    </source>
</evidence>
<name>A0AAD0TQY4_9LACO</name>